<protein>
    <recommendedName>
        <fullName evidence="3">Short chain dehydrogenase</fullName>
    </recommendedName>
</protein>
<dbReference type="AlphaFoldDB" id="A0A1I3SIY7"/>
<dbReference type="SUPFAM" id="SSF51735">
    <property type="entry name" value="NAD(P)-binding Rossmann-fold domains"/>
    <property type="match status" value="1"/>
</dbReference>
<evidence type="ECO:0000313" key="1">
    <source>
        <dbReference type="EMBL" id="SFJ57601.1"/>
    </source>
</evidence>
<sequence length="107" mass="11524">MLRDGAHVTVTTRFPADAVRRFAKTGDWAGRLEVVGIDLRDPRQVIALCDRFLASGDPLDILANNAAQTLRRPPSAYAALAKGERSELPPGASTVPGFVLIAGLRWT</sequence>
<name>A0A1I3SIY7_9ACTN</name>
<evidence type="ECO:0008006" key="3">
    <source>
        <dbReference type="Google" id="ProtNLM"/>
    </source>
</evidence>
<gene>
    <name evidence="1" type="ORF">SAMN05216275_11042</name>
</gene>
<dbReference type="Gene3D" id="3.40.50.720">
    <property type="entry name" value="NAD(P)-binding Rossmann-like Domain"/>
    <property type="match status" value="1"/>
</dbReference>
<evidence type="ECO:0000313" key="2">
    <source>
        <dbReference type="Proteomes" id="UP000199111"/>
    </source>
</evidence>
<reference evidence="2" key="1">
    <citation type="submission" date="2016-10" db="EMBL/GenBank/DDBJ databases">
        <authorList>
            <person name="Varghese N."/>
            <person name="Submissions S."/>
        </authorList>
    </citation>
    <scope>NUCLEOTIDE SEQUENCE [LARGE SCALE GENOMIC DNA]</scope>
    <source>
        <strain evidence="2">CGMCC 4.2126</strain>
    </source>
</reference>
<organism evidence="1 2">
    <name type="scientific">Streptosporangium canum</name>
    <dbReference type="NCBI Taxonomy" id="324952"/>
    <lineage>
        <taxon>Bacteria</taxon>
        <taxon>Bacillati</taxon>
        <taxon>Actinomycetota</taxon>
        <taxon>Actinomycetes</taxon>
        <taxon>Streptosporangiales</taxon>
        <taxon>Streptosporangiaceae</taxon>
        <taxon>Streptosporangium</taxon>
    </lineage>
</organism>
<proteinExistence type="predicted"/>
<dbReference type="Proteomes" id="UP000199111">
    <property type="component" value="Unassembled WGS sequence"/>
</dbReference>
<dbReference type="InterPro" id="IPR036291">
    <property type="entry name" value="NAD(P)-bd_dom_sf"/>
</dbReference>
<dbReference type="EMBL" id="FOQY01000010">
    <property type="protein sequence ID" value="SFJ57601.1"/>
    <property type="molecule type" value="Genomic_DNA"/>
</dbReference>
<keyword evidence="2" id="KW-1185">Reference proteome</keyword>
<accession>A0A1I3SIY7</accession>